<reference evidence="2 3" key="1">
    <citation type="submission" date="2020-07" db="EMBL/GenBank/DDBJ databases">
        <title>Sequencing the genomes of 1000 actinobacteria strains.</title>
        <authorList>
            <person name="Klenk H.-P."/>
        </authorList>
    </citation>
    <scope>NUCLEOTIDE SEQUENCE [LARGE SCALE GENOMIC DNA]</scope>
    <source>
        <strain evidence="2 3">DSM 42178</strain>
    </source>
</reference>
<evidence type="ECO:0000313" key="2">
    <source>
        <dbReference type="EMBL" id="NYI04508.1"/>
    </source>
</evidence>
<dbReference type="RefSeq" id="WP_179813389.1">
    <property type="nucleotide sequence ID" value="NZ_JACBZD010000001.1"/>
</dbReference>
<dbReference type="InterPro" id="IPR051604">
    <property type="entry name" value="Ergot_Alk_Oxidoreductase"/>
</dbReference>
<dbReference type="PANTHER" id="PTHR43162:SF1">
    <property type="entry name" value="PRESTALK A DIFFERENTIATION PROTEIN A"/>
    <property type="match status" value="1"/>
</dbReference>
<dbReference type="SUPFAM" id="SSF51735">
    <property type="entry name" value="NAD(P)-binding Rossmann-fold domains"/>
    <property type="match status" value="1"/>
</dbReference>
<dbReference type="InterPro" id="IPR016040">
    <property type="entry name" value="NAD(P)-bd_dom"/>
</dbReference>
<sequence length="284" mass="29934">MILVTGATGTVGRPLVEALRASGAGVRAVTRDRAAAALPTGVEVVEGDPSVPGGIASALEGVTALFLHPRAVGDAAEELLALARERGVRRVVALSASNIDDDPAEQPSRLRGDRNREAEQAAVHSGLDWVSLRAGSFAANTLTAWGAQIRAGDVVRGPYADFAEPPLHERDLAEVAARALLTDQLVGRRLEPTGPESLTHAEQVAVIGRVLGRPLRYQEVPPEAATRGMVRAGLPEPFVTALMARYARGLGRPTPPTDDVAEVLGRPARRYAQWVADHAAAFRG</sequence>
<gene>
    <name evidence="2" type="ORF">FHU37_001451</name>
</gene>
<comment type="caution">
    <text evidence="2">The sequence shown here is derived from an EMBL/GenBank/DDBJ whole genome shotgun (WGS) entry which is preliminary data.</text>
</comment>
<feature type="domain" description="NAD(P)-binding" evidence="1">
    <location>
        <begin position="6"/>
        <end position="180"/>
    </location>
</feature>
<evidence type="ECO:0000313" key="3">
    <source>
        <dbReference type="Proteomes" id="UP000567795"/>
    </source>
</evidence>
<protein>
    <submittedName>
        <fullName evidence="2">Uncharacterized protein YbjT (DUF2867 family)</fullName>
    </submittedName>
</protein>
<dbReference type="EMBL" id="JACBZD010000001">
    <property type="protein sequence ID" value="NYI04508.1"/>
    <property type="molecule type" value="Genomic_DNA"/>
</dbReference>
<dbReference type="Pfam" id="PF13460">
    <property type="entry name" value="NAD_binding_10"/>
    <property type="match status" value="1"/>
</dbReference>
<keyword evidence="3" id="KW-1185">Reference proteome</keyword>
<proteinExistence type="predicted"/>
<dbReference type="InterPro" id="IPR036291">
    <property type="entry name" value="NAD(P)-bd_dom_sf"/>
</dbReference>
<organism evidence="2 3">
    <name type="scientific">Allostreptomyces psammosilenae</name>
    <dbReference type="NCBI Taxonomy" id="1892865"/>
    <lineage>
        <taxon>Bacteria</taxon>
        <taxon>Bacillati</taxon>
        <taxon>Actinomycetota</taxon>
        <taxon>Actinomycetes</taxon>
        <taxon>Kitasatosporales</taxon>
        <taxon>Streptomycetaceae</taxon>
        <taxon>Allostreptomyces</taxon>
    </lineage>
</organism>
<dbReference type="Gene3D" id="3.40.50.720">
    <property type="entry name" value="NAD(P)-binding Rossmann-like Domain"/>
    <property type="match status" value="1"/>
</dbReference>
<name>A0A853A246_9ACTN</name>
<dbReference type="PANTHER" id="PTHR43162">
    <property type="match status" value="1"/>
</dbReference>
<dbReference type="Proteomes" id="UP000567795">
    <property type="component" value="Unassembled WGS sequence"/>
</dbReference>
<evidence type="ECO:0000259" key="1">
    <source>
        <dbReference type="Pfam" id="PF13460"/>
    </source>
</evidence>
<accession>A0A853A246</accession>
<dbReference type="AlphaFoldDB" id="A0A853A246"/>
<dbReference type="Gene3D" id="3.90.25.10">
    <property type="entry name" value="UDP-galactose 4-epimerase, domain 1"/>
    <property type="match status" value="1"/>
</dbReference>